<accession>A0A4S4F5C5</accession>
<dbReference type="RefSeq" id="WP_136511472.1">
    <property type="nucleotide sequence ID" value="NZ_SSTF01000019.1"/>
</dbReference>
<comment type="caution">
    <text evidence="2">The sequence shown here is derived from an EMBL/GenBank/DDBJ whole genome shotgun (WGS) entry which is preliminary data.</text>
</comment>
<evidence type="ECO:0000313" key="3">
    <source>
        <dbReference type="Proteomes" id="UP000306798"/>
    </source>
</evidence>
<gene>
    <name evidence="2" type="ORF">E5991_06900</name>
</gene>
<dbReference type="EMBL" id="SSTF01000019">
    <property type="protein sequence ID" value="THG24923.1"/>
    <property type="molecule type" value="Genomic_DNA"/>
</dbReference>
<organism evidence="2 3">
    <name type="scientific">Bifidobacterium pseudolongum</name>
    <dbReference type="NCBI Taxonomy" id="1694"/>
    <lineage>
        <taxon>Bacteria</taxon>
        <taxon>Bacillati</taxon>
        <taxon>Actinomycetota</taxon>
        <taxon>Actinomycetes</taxon>
        <taxon>Bifidobacteriales</taxon>
        <taxon>Bifidobacteriaceae</taxon>
        <taxon>Bifidobacterium</taxon>
    </lineage>
</organism>
<dbReference type="Proteomes" id="UP000306798">
    <property type="component" value="Unassembled WGS sequence"/>
</dbReference>
<name>A0A4S4F5C5_9BIFI</name>
<feature type="region of interest" description="Disordered" evidence="1">
    <location>
        <begin position="94"/>
        <end position="117"/>
    </location>
</feature>
<reference evidence="2 3" key="1">
    <citation type="submission" date="2019-04" db="EMBL/GenBank/DDBJ databases">
        <title>Microbes associate with the intestines of laboratory mice.</title>
        <authorList>
            <person name="Navarre W."/>
            <person name="Wong E."/>
            <person name="Huang K.C."/>
            <person name="Tropini C."/>
            <person name="Ng K."/>
            <person name="Yu B."/>
        </authorList>
    </citation>
    <scope>NUCLEOTIDE SEQUENCE [LARGE SCALE GENOMIC DNA]</scope>
    <source>
        <strain evidence="2 3">NM87_A27A</strain>
    </source>
</reference>
<proteinExistence type="predicted"/>
<evidence type="ECO:0000313" key="2">
    <source>
        <dbReference type="EMBL" id="THG24923.1"/>
    </source>
</evidence>
<sequence>MTDFRDVRVIADAGDGADIENMRVIDTGSAVTVVQPDYMQQVGKTIAVVAHGLVVLPCGQLTVDAAKAYKKNLPNALRRAGVLEAAENVVARVNTPPRDGGAVDGDSSGRASSDHGAHGKRSLILQHVLDALGFLRGGVFDLKRRFGA</sequence>
<dbReference type="AlphaFoldDB" id="A0A4S4F5C5"/>
<evidence type="ECO:0000256" key="1">
    <source>
        <dbReference type="SAM" id="MobiDB-lite"/>
    </source>
</evidence>
<protein>
    <submittedName>
        <fullName evidence="2">Uncharacterized protein</fullName>
    </submittedName>
</protein>